<accession>A0A0F5VB11</accession>
<dbReference type="PRINTS" id="PR01543">
    <property type="entry name" value="ANATRNSFRASE"/>
</dbReference>
<dbReference type="PATRIC" id="fig|265726.11.peg.828"/>
<dbReference type="EMBL" id="JWYV01000011">
    <property type="protein sequence ID" value="KKC99308.1"/>
    <property type="molecule type" value="Genomic_DNA"/>
</dbReference>
<dbReference type="PANTHER" id="PTHR11786:SF0">
    <property type="entry name" value="ARYLAMINE N-ACETYLTRANSFERASE 4-RELATED"/>
    <property type="match status" value="1"/>
</dbReference>
<dbReference type="Gene3D" id="2.40.128.150">
    <property type="entry name" value="Cysteine proteinases"/>
    <property type="match status" value="1"/>
</dbReference>
<dbReference type="InterPro" id="IPR001447">
    <property type="entry name" value="Arylamine_N-AcTrfase"/>
</dbReference>
<name>A0A0F5VB11_9GAMM</name>
<reference evidence="3 4" key="1">
    <citation type="submission" date="2014-12" db="EMBL/GenBank/DDBJ databases">
        <title>Mercury Reductase activity and rhizosphere competence traits in the genome of root associated Photobacterium halotolerans MELD1.</title>
        <authorList>
            <person name="Mathew D.C."/>
            <person name="Huang C.-C."/>
        </authorList>
    </citation>
    <scope>NUCLEOTIDE SEQUENCE [LARGE SCALE GENOMIC DNA]</scope>
    <source>
        <strain evidence="3 4">MELD1</strain>
    </source>
</reference>
<dbReference type="Pfam" id="PF00797">
    <property type="entry name" value="Acetyltransf_2"/>
    <property type="match status" value="1"/>
</dbReference>
<protein>
    <recommendedName>
        <fullName evidence="5">N-hydroxyarylamine O-acetyltransferase</fullName>
    </recommendedName>
</protein>
<evidence type="ECO:0000313" key="3">
    <source>
        <dbReference type="EMBL" id="KKC99308.1"/>
    </source>
</evidence>
<dbReference type="SUPFAM" id="SSF54001">
    <property type="entry name" value="Cysteine proteinases"/>
    <property type="match status" value="1"/>
</dbReference>
<keyword evidence="4" id="KW-1185">Reference proteome</keyword>
<dbReference type="AlphaFoldDB" id="A0A0F5VB11"/>
<evidence type="ECO:0000313" key="4">
    <source>
        <dbReference type="Proteomes" id="UP000033633"/>
    </source>
</evidence>
<proteinExistence type="inferred from homology"/>
<dbReference type="PANTHER" id="PTHR11786">
    <property type="entry name" value="N-HYDROXYARYLAMINE O-ACETYLTRANSFERASE"/>
    <property type="match status" value="1"/>
</dbReference>
<dbReference type="Gene3D" id="3.30.2140.10">
    <property type="entry name" value="Arylamine N-acetyltransferase"/>
    <property type="match status" value="1"/>
</dbReference>
<dbReference type="InterPro" id="IPR038765">
    <property type="entry name" value="Papain-like_cys_pep_sf"/>
</dbReference>
<dbReference type="STRING" id="265726.KY46_13040"/>
<organism evidence="3 4">
    <name type="scientific">Photobacterium halotolerans</name>
    <dbReference type="NCBI Taxonomy" id="265726"/>
    <lineage>
        <taxon>Bacteria</taxon>
        <taxon>Pseudomonadati</taxon>
        <taxon>Pseudomonadota</taxon>
        <taxon>Gammaproteobacteria</taxon>
        <taxon>Vibrionales</taxon>
        <taxon>Vibrionaceae</taxon>
        <taxon>Photobacterium</taxon>
    </lineage>
</organism>
<evidence type="ECO:0000256" key="1">
    <source>
        <dbReference type="ARBA" id="ARBA00006547"/>
    </source>
</evidence>
<dbReference type="GO" id="GO:0016407">
    <property type="term" value="F:acetyltransferase activity"/>
    <property type="evidence" value="ECO:0007669"/>
    <property type="project" value="InterPro"/>
</dbReference>
<comment type="similarity">
    <text evidence="1 2">Belongs to the arylamine N-acetyltransferase family.</text>
</comment>
<evidence type="ECO:0000256" key="2">
    <source>
        <dbReference type="RuleBase" id="RU003452"/>
    </source>
</evidence>
<comment type="caution">
    <text evidence="3">The sequence shown here is derived from an EMBL/GenBank/DDBJ whole genome shotgun (WGS) entry which is preliminary data.</text>
</comment>
<sequence length="274" mass="31474">MKNLIDQYLQSLGVNEPQISLAWLQSLLTAHLARYPFSSANVILKHDLSLEPEALLKRLVEQRRGGYCFEHNKVVFLVLKQLGFDVRPLIGRVMLNGNPDNGRSHRLTLLTLQNKQYLIDAGFGVMNPRQIIALDTNQPQPDVRYQYSVESDNRGGMMVMATNRDEAVTLYRFDFAEYVESDCNIGHFYSHQAPEAAFVNHLVVSRILDNRRYLVRNLTYFDYDDQAGQERAVDISDATMLYQLLTTQFNLQLTEQDAATLFSHQKAKLSQQQK</sequence>
<gene>
    <name evidence="3" type="ORF">KY46_13040</name>
</gene>
<dbReference type="RefSeq" id="WP_046221082.1">
    <property type="nucleotide sequence ID" value="NZ_JWYV01000011.1"/>
</dbReference>
<dbReference type="OrthoDB" id="7181050at2"/>
<dbReference type="Proteomes" id="UP000033633">
    <property type="component" value="Unassembled WGS sequence"/>
</dbReference>
<evidence type="ECO:0008006" key="5">
    <source>
        <dbReference type="Google" id="ProtNLM"/>
    </source>
</evidence>